<dbReference type="OrthoDB" id="915634at2"/>
<evidence type="ECO:0000259" key="2">
    <source>
        <dbReference type="Pfam" id="PF03432"/>
    </source>
</evidence>
<gene>
    <name evidence="3" type="ORF">Mucpa_0112</name>
</gene>
<evidence type="ECO:0000313" key="4">
    <source>
        <dbReference type="Proteomes" id="UP000002774"/>
    </source>
</evidence>
<protein>
    <submittedName>
        <fullName evidence="3">Relaxase/mobilization nuclease family protein</fullName>
    </submittedName>
</protein>
<feature type="region of interest" description="Disordered" evidence="1">
    <location>
        <begin position="398"/>
        <end position="417"/>
    </location>
</feature>
<sequence>MVAKITTGKTIRGVLNYNEQKVADGTATLIHASKFIREPEDLTYTQKLDRFQKLINQNERTKTNAIHISLNFDKADQLDDTRLIQIADSYMDKIGFGEQPFLVYQHFDAAHQHIHIVTTNIEPGGNRIPLHYIGKNQSEVARKEIEVEFGITVAESKKIDDEYYLKPIQLEKVVYGQSATKAAISNTVREVVKTYKYTSLAELNAALRQFNIIADPGEPGSLKHDKKGLSYSILDKNGNKIGVPIKASRIYGRPITSNLERRYADNRISREDYKNRLVHVLGKIIGDTTIKSKEAFATALQEKNIQVVWHSNKEGRLYGVTYVDNATRTVFNGSDLGKTYSANAISQRLGGTFSKDNDNSSITIVQKDEPLAQQERLGNGLLSQITEALFDAENPNQSMDYHLKMDRKKKKRKGPRL</sequence>
<evidence type="ECO:0000313" key="3">
    <source>
        <dbReference type="EMBL" id="EHQ24315.1"/>
    </source>
</evidence>
<feature type="domain" description="MobA/VirD2-like nuclease" evidence="2">
    <location>
        <begin position="42"/>
        <end position="150"/>
    </location>
</feature>
<keyword evidence="4" id="KW-1185">Reference proteome</keyword>
<proteinExistence type="predicted"/>
<dbReference type="STRING" id="714943.Mucpa_0112"/>
<reference evidence="3" key="1">
    <citation type="submission" date="2011-09" db="EMBL/GenBank/DDBJ databases">
        <title>The permanent draft genome of Mucilaginibacter paludis DSM 18603.</title>
        <authorList>
            <consortium name="US DOE Joint Genome Institute (JGI-PGF)"/>
            <person name="Lucas S."/>
            <person name="Han J."/>
            <person name="Lapidus A."/>
            <person name="Bruce D."/>
            <person name="Goodwin L."/>
            <person name="Pitluck S."/>
            <person name="Peters L."/>
            <person name="Kyrpides N."/>
            <person name="Mavromatis K."/>
            <person name="Ivanova N."/>
            <person name="Mikhailova N."/>
            <person name="Held B."/>
            <person name="Detter J.C."/>
            <person name="Tapia R."/>
            <person name="Han C."/>
            <person name="Land M."/>
            <person name="Hauser L."/>
            <person name="Markowitz V."/>
            <person name="Cheng J.-F."/>
            <person name="Hugenholtz P."/>
            <person name="Woyke T."/>
            <person name="Wu D."/>
            <person name="Tindall B."/>
            <person name="Brambilla E."/>
            <person name="Klenk H.-P."/>
            <person name="Eisen J.A."/>
        </authorList>
    </citation>
    <scope>NUCLEOTIDE SEQUENCE [LARGE SCALE GENOMIC DNA]</scope>
    <source>
        <strain evidence="3">DSM 18603</strain>
    </source>
</reference>
<dbReference type="InterPro" id="IPR005094">
    <property type="entry name" value="Endonuclease_MobA/VirD2"/>
</dbReference>
<dbReference type="AlphaFoldDB" id="H1YDX5"/>
<organism evidence="3 4">
    <name type="scientific">Mucilaginibacter paludis DSM 18603</name>
    <dbReference type="NCBI Taxonomy" id="714943"/>
    <lineage>
        <taxon>Bacteria</taxon>
        <taxon>Pseudomonadati</taxon>
        <taxon>Bacteroidota</taxon>
        <taxon>Sphingobacteriia</taxon>
        <taxon>Sphingobacteriales</taxon>
        <taxon>Sphingobacteriaceae</taxon>
        <taxon>Mucilaginibacter</taxon>
    </lineage>
</organism>
<dbReference type="Pfam" id="PF03432">
    <property type="entry name" value="Relaxase"/>
    <property type="match status" value="1"/>
</dbReference>
<dbReference type="eggNOG" id="COG3843">
    <property type="taxonomic scope" value="Bacteria"/>
</dbReference>
<dbReference type="EMBL" id="CM001403">
    <property type="protein sequence ID" value="EHQ24315.1"/>
    <property type="molecule type" value="Genomic_DNA"/>
</dbReference>
<name>H1YDX5_9SPHI</name>
<evidence type="ECO:0000256" key="1">
    <source>
        <dbReference type="SAM" id="MobiDB-lite"/>
    </source>
</evidence>
<feature type="compositionally biased region" description="Basic residues" evidence="1">
    <location>
        <begin position="405"/>
        <end position="417"/>
    </location>
</feature>
<accession>H1YDX5</accession>
<dbReference type="HOGENOM" id="CLU_044309_1_0_10"/>
<dbReference type="RefSeq" id="WP_008503856.1">
    <property type="nucleotide sequence ID" value="NZ_CM001403.1"/>
</dbReference>
<dbReference type="Proteomes" id="UP000002774">
    <property type="component" value="Chromosome"/>
</dbReference>